<protein>
    <submittedName>
        <fullName evidence="1">Uncharacterized protein</fullName>
    </submittedName>
</protein>
<name>W9IKQ5_FUSOX</name>
<proteinExistence type="predicted"/>
<accession>W9IKQ5</accession>
<dbReference type="Proteomes" id="UP000030753">
    <property type="component" value="Unassembled WGS sequence"/>
</dbReference>
<dbReference type="HOGENOM" id="CLU_2250244_0_0_1"/>
<sequence length="104" mass="11904">MCTLSQDWGCILLCASHADEFVVWGLAVGLSWSRARRGRLFHDASGLGPFTRYSRLISSLLQMPFPEENPTTFLPRPFYWRTSLDLAVVITKRCCIRFYVTVIS</sequence>
<evidence type="ECO:0000313" key="2">
    <source>
        <dbReference type="Proteomes" id="UP000030753"/>
    </source>
</evidence>
<dbReference type="EMBL" id="JH717841">
    <property type="protein sequence ID" value="EWY95513.1"/>
    <property type="molecule type" value="Genomic_DNA"/>
</dbReference>
<evidence type="ECO:0000313" key="1">
    <source>
        <dbReference type="EMBL" id="EWY95513.1"/>
    </source>
</evidence>
<reference evidence="1 2" key="1">
    <citation type="submission" date="2011-06" db="EMBL/GenBank/DDBJ databases">
        <title>The Genome Sequence of Fusarium oxysporum FOSC 3-a.</title>
        <authorList>
            <consortium name="The Broad Institute Genome Sequencing Platform"/>
            <person name="Ma L.-J."/>
            <person name="Gale L.R."/>
            <person name="Schwartz D.C."/>
            <person name="Zhou S."/>
            <person name="Corby-Kistler H."/>
            <person name="Young S.K."/>
            <person name="Zeng Q."/>
            <person name="Gargeya S."/>
            <person name="Fitzgerald M."/>
            <person name="Haas B."/>
            <person name="Abouelleil A."/>
            <person name="Alvarado L."/>
            <person name="Arachchi H.M."/>
            <person name="Berlin A."/>
            <person name="Brown A."/>
            <person name="Chapman S.B."/>
            <person name="Chen Z."/>
            <person name="Dunbar C."/>
            <person name="Freedman E."/>
            <person name="Gearin G."/>
            <person name="Gellesch M."/>
            <person name="Goldberg J."/>
            <person name="Griggs A."/>
            <person name="Gujja S."/>
            <person name="Heiman D."/>
            <person name="Howarth C."/>
            <person name="Larson L."/>
            <person name="Lui A."/>
            <person name="MacDonald P.J.P."/>
            <person name="Mehta T."/>
            <person name="Montmayeur A."/>
            <person name="Murphy C."/>
            <person name="Neiman D."/>
            <person name="Pearson M."/>
            <person name="Priest M."/>
            <person name="Roberts A."/>
            <person name="Saif S."/>
            <person name="Shea T."/>
            <person name="Shenoy N."/>
            <person name="Sisk P."/>
            <person name="Stolte C."/>
            <person name="Sykes S."/>
            <person name="Wortman J."/>
            <person name="Nusbaum C."/>
            <person name="Birren B."/>
        </authorList>
    </citation>
    <scope>NUCLEOTIDE SEQUENCE [LARGE SCALE GENOMIC DNA]</scope>
    <source>
        <strain evidence="2">FOSC 3-a</strain>
    </source>
</reference>
<dbReference type="AlphaFoldDB" id="W9IKQ5"/>
<organism evidence="1 2">
    <name type="scientific">Fusarium oxysporum NRRL 32931</name>
    <dbReference type="NCBI Taxonomy" id="660029"/>
    <lineage>
        <taxon>Eukaryota</taxon>
        <taxon>Fungi</taxon>
        <taxon>Dikarya</taxon>
        <taxon>Ascomycota</taxon>
        <taxon>Pezizomycotina</taxon>
        <taxon>Sordariomycetes</taxon>
        <taxon>Hypocreomycetidae</taxon>
        <taxon>Hypocreales</taxon>
        <taxon>Nectriaceae</taxon>
        <taxon>Fusarium</taxon>
        <taxon>Fusarium oxysporum species complex</taxon>
    </lineage>
</organism>
<gene>
    <name evidence="1" type="ORF">FOYG_04540</name>
</gene>